<dbReference type="InterPro" id="IPR023395">
    <property type="entry name" value="MCP_dom_sf"/>
</dbReference>
<evidence type="ECO:0000256" key="1">
    <source>
        <dbReference type="ARBA" id="ARBA00004225"/>
    </source>
</evidence>
<comment type="subcellular location">
    <subcellularLocation>
        <location evidence="1">Mitochondrion membrane</location>
        <topology evidence="1">Multi-pass membrane protein</topology>
    </subcellularLocation>
</comment>
<feature type="region of interest" description="Disordered" evidence="11">
    <location>
        <begin position="1"/>
        <end position="21"/>
    </location>
</feature>
<evidence type="ECO:0000256" key="2">
    <source>
        <dbReference type="ARBA" id="ARBA00006375"/>
    </source>
</evidence>
<dbReference type="GO" id="GO:0031966">
    <property type="term" value="C:mitochondrial membrane"/>
    <property type="evidence" value="ECO:0007669"/>
    <property type="project" value="UniProtKB-SubCell"/>
</dbReference>
<dbReference type="PANTHER" id="PTHR45624:SF22">
    <property type="entry name" value="MITOCHONDRIAL ORNITHINE TRANSPORTER 1"/>
    <property type="match status" value="1"/>
</dbReference>
<comment type="similarity">
    <text evidence="2 10">Belongs to the mitochondrial carrier (TC 2.A.29) family.</text>
</comment>
<keyword evidence="6" id="KW-1133">Transmembrane helix</keyword>
<dbReference type="EMBL" id="PPHD01020852">
    <property type="protein sequence ID" value="POI28093.1"/>
    <property type="molecule type" value="Genomic_DNA"/>
</dbReference>
<evidence type="ECO:0008006" key="14">
    <source>
        <dbReference type="Google" id="ProtNLM"/>
    </source>
</evidence>
<name>A0A2P4SVI1_BAMTH</name>
<protein>
    <recommendedName>
        <fullName evidence="14">Mitochondrial ornithine transporter 1</fullName>
    </recommendedName>
</protein>
<evidence type="ECO:0000313" key="12">
    <source>
        <dbReference type="EMBL" id="POI28093.1"/>
    </source>
</evidence>
<evidence type="ECO:0000256" key="3">
    <source>
        <dbReference type="ARBA" id="ARBA00022448"/>
    </source>
</evidence>
<accession>A0A2P4SVI1</accession>
<dbReference type="Proteomes" id="UP000237246">
    <property type="component" value="Unassembled WGS sequence"/>
</dbReference>
<dbReference type="PROSITE" id="PS50920">
    <property type="entry name" value="SOLCAR"/>
    <property type="match status" value="1"/>
</dbReference>
<evidence type="ECO:0000256" key="11">
    <source>
        <dbReference type="SAM" id="MobiDB-lite"/>
    </source>
</evidence>
<reference evidence="12 13" key="1">
    <citation type="submission" date="2018-01" db="EMBL/GenBank/DDBJ databases">
        <title>Comparison of the Chinese Bamboo Partridge and Red Junglefowl genome sequences highlights the importance of demography in genome evolution.</title>
        <authorList>
            <person name="Tiley G.P."/>
            <person name="Kimball R.T."/>
            <person name="Braun E.L."/>
            <person name="Burleigh J.G."/>
        </authorList>
    </citation>
    <scope>NUCLEOTIDE SEQUENCE [LARGE SCALE GENOMIC DNA]</scope>
    <source>
        <strain evidence="12">RTK389</strain>
        <tissue evidence="12">Blood</tissue>
    </source>
</reference>
<dbReference type="AlphaFoldDB" id="A0A2P4SVI1"/>
<keyword evidence="3 10" id="KW-0813">Transport</keyword>
<dbReference type="GO" id="GO:1990575">
    <property type="term" value="P:mitochondrial L-ornithine transmembrane transport"/>
    <property type="evidence" value="ECO:0007669"/>
    <property type="project" value="TreeGrafter"/>
</dbReference>
<evidence type="ECO:0000256" key="5">
    <source>
        <dbReference type="ARBA" id="ARBA00022737"/>
    </source>
</evidence>
<evidence type="ECO:0000256" key="6">
    <source>
        <dbReference type="ARBA" id="ARBA00022989"/>
    </source>
</evidence>
<dbReference type="SUPFAM" id="SSF103506">
    <property type="entry name" value="Mitochondrial carrier"/>
    <property type="match status" value="1"/>
</dbReference>
<sequence length="167" mass="18092">MRARPGHPKAPSPGPTGPSSGLAVEVAEQSLTRHVHEQSVIGSCNHKEDTGVGGTACVMTGQPFDTAKVKMQTFPDMYKGIVDCFVKTYKQVGFRGFYKGTTPALVANIAENSVLFMCYGFCQQIVRRIVGVDRKTKLRAISSLKLTGLDVHNSAEMFKASNTLPKN</sequence>
<dbReference type="Gene3D" id="1.50.40.10">
    <property type="entry name" value="Mitochondrial carrier domain"/>
    <property type="match status" value="1"/>
</dbReference>
<keyword evidence="5" id="KW-0677">Repeat</keyword>
<keyword evidence="7" id="KW-0496">Mitochondrion</keyword>
<keyword evidence="4 9" id="KW-0812">Transmembrane</keyword>
<dbReference type="Pfam" id="PF00153">
    <property type="entry name" value="Mito_carr"/>
    <property type="match status" value="1"/>
</dbReference>
<gene>
    <name evidence="12" type="ORF">CIB84_008157</name>
</gene>
<evidence type="ECO:0000256" key="10">
    <source>
        <dbReference type="RuleBase" id="RU000488"/>
    </source>
</evidence>
<organism evidence="12 13">
    <name type="scientific">Bambusicola thoracicus</name>
    <name type="common">Chinese bamboo-partridge</name>
    <name type="synonym">Perdix thoracica</name>
    <dbReference type="NCBI Taxonomy" id="9083"/>
    <lineage>
        <taxon>Eukaryota</taxon>
        <taxon>Metazoa</taxon>
        <taxon>Chordata</taxon>
        <taxon>Craniata</taxon>
        <taxon>Vertebrata</taxon>
        <taxon>Euteleostomi</taxon>
        <taxon>Archelosauria</taxon>
        <taxon>Archosauria</taxon>
        <taxon>Dinosauria</taxon>
        <taxon>Saurischia</taxon>
        <taxon>Theropoda</taxon>
        <taxon>Coelurosauria</taxon>
        <taxon>Aves</taxon>
        <taxon>Neognathae</taxon>
        <taxon>Galloanserae</taxon>
        <taxon>Galliformes</taxon>
        <taxon>Phasianidae</taxon>
        <taxon>Perdicinae</taxon>
        <taxon>Bambusicola</taxon>
    </lineage>
</organism>
<evidence type="ECO:0000256" key="4">
    <source>
        <dbReference type="ARBA" id="ARBA00022692"/>
    </source>
</evidence>
<dbReference type="InterPro" id="IPR018108">
    <property type="entry name" value="MCP_transmembrane"/>
</dbReference>
<dbReference type="OrthoDB" id="409586at2759"/>
<evidence type="ECO:0000256" key="9">
    <source>
        <dbReference type="PROSITE-ProRule" id="PRU00282"/>
    </source>
</evidence>
<keyword evidence="13" id="KW-1185">Reference proteome</keyword>
<feature type="repeat" description="Solcar" evidence="9">
    <location>
        <begin position="48"/>
        <end position="125"/>
    </location>
</feature>
<dbReference type="FunFam" id="1.50.40.10:FF:000059">
    <property type="entry name" value="Mitochondrial ornithine transporter 2"/>
    <property type="match status" value="1"/>
</dbReference>
<dbReference type="GO" id="GO:0000064">
    <property type="term" value="F:L-ornithine transmembrane transporter activity"/>
    <property type="evidence" value="ECO:0007669"/>
    <property type="project" value="TreeGrafter"/>
</dbReference>
<evidence type="ECO:0000313" key="13">
    <source>
        <dbReference type="Proteomes" id="UP000237246"/>
    </source>
</evidence>
<evidence type="ECO:0000256" key="7">
    <source>
        <dbReference type="ARBA" id="ARBA00023128"/>
    </source>
</evidence>
<keyword evidence="8 9" id="KW-0472">Membrane</keyword>
<dbReference type="PANTHER" id="PTHR45624">
    <property type="entry name" value="MITOCHONDRIAL BASIC AMINO ACIDS TRANSPORTER-RELATED"/>
    <property type="match status" value="1"/>
</dbReference>
<evidence type="ECO:0000256" key="8">
    <source>
        <dbReference type="ARBA" id="ARBA00023136"/>
    </source>
</evidence>
<dbReference type="InterPro" id="IPR050567">
    <property type="entry name" value="Mitochondrial_Carrier"/>
</dbReference>
<proteinExistence type="inferred from homology"/>
<comment type="caution">
    <text evidence="12">The sequence shown here is derived from an EMBL/GenBank/DDBJ whole genome shotgun (WGS) entry which is preliminary data.</text>
</comment>